<evidence type="ECO:0000256" key="2">
    <source>
        <dbReference type="ARBA" id="ARBA00022679"/>
    </source>
</evidence>
<dbReference type="Pfam" id="PF04072">
    <property type="entry name" value="LCM"/>
    <property type="match status" value="1"/>
</dbReference>
<evidence type="ECO:0000256" key="1">
    <source>
        <dbReference type="ARBA" id="ARBA00022603"/>
    </source>
</evidence>
<reference evidence="3 4" key="1">
    <citation type="submission" date="2017-09" db="EMBL/GenBank/DDBJ databases">
        <title>Depth-based differentiation of microbial function through sediment-hosted aquifers and enrichment of novel symbionts in the deep terrestrial subsurface.</title>
        <authorList>
            <person name="Probst A.J."/>
            <person name="Ladd B."/>
            <person name="Jarett J.K."/>
            <person name="Geller-Mcgrath D.E."/>
            <person name="Sieber C.M."/>
            <person name="Emerson J.B."/>
            <person name="Anantharaman K."/>
            <person name="Thomas B.C."/>
            <person name="Malmstrom R."/>
            <person name="Stieglmeier M."/>
            <person name="Klingl A."/>
            <person name="Woyke T."/>
            <person name="Ryan C.M."/>
            <person name="Banfield J.F."/>
        </authorList>
    </citation>
    <scope>NUCLEOTIDE SEQUENCE [LARGE SCALE GENOMIC DNA]</scope>
    <source>
        <strain evidence="3">CG17_big_fil_post_rev_8_21_14_2_50_48_46</strain>
    </source>
</reference>
<dbReference type="EMBL" id="PFFQ01000012">
    <property type="protein sequence ID" value="PIW18610.1"/>
    <property type="molecule type" value="Genomic_DNA"/>
</dbReference>
<dbReference type="Proteomes" id="UP000231019">
    <property type="component" value="Unassembled WGS sequence"/>
</dbReference>
<protein>
    <submittedName>
        <fullName evidence="3">Class I SAM-dependent methyltransferase</fullName>
    </submittedName>
</protein>
<dbReference type="GO" id="GO:0008168">
    <property type="term" value="F:methyltransferase activity"/>
    <property type="evidence" value="ECO:0007669"/>
    <property type="project" value="UniProtKB-KW"/>
</dbReference>
<organism evidence="3 4">
    <name type="scientific">bacterium (Candidatus Blackallbacteria) CG17_big_fil_post_rev_8_21_14_2_50_48_46</name>
    <dbReference type="NCBI Taxonomy" id="2014261"/>
    <lineage>
        <taxon>Bacteria</taxon>
        <taxon>Candidatus Blackallbacteria</taxon>
    </lineage>
</organism>
<evidence type="ECO:0000313" key="4">
    <source>
        <dbReference type="Proteomes" id="UP000231019"/>
    </source>
</evidence>
<gene>
    <name evidence="3" type="ORF">COW36_04780</name>
</gene>
<keyword evidence="2 3" id="KW-0808">Transferase</keyword>
<dbReference type="SUPFAM" id="SSF53335">
    <property type="entry name" value="S-adenosyl-L-methionine-dependent methyltransferases"/>
    <property type="match status" value="1"/>
</dbReference>
<comment type="caution">
    <text evidence="3">The sequence shown here is derived from an EMBL/GenBank/DDBJ whole genome shotgun (WGS) entry which is preliminary data.</text>
</comment>
<dbReference type="Gene3D" id="3.40.50.150">
    <property type="entry name" value="Vaccinia Virus protein VP39"/>
    <property type="match status" value="1"/>
</dbReference>
<accession>A0A2M7G928</accession>
<dbReference type="GO" id="GO:0032259">
    <property type="term" value="P:methylation"/>
    <property type="evidence" value="ECO:0007669"/>
    <property type="project" value="UniProtKB-KW"/>
</dbReference>
<dbReference type="InterPro" id="IPR007213">
    <property type="entry name" value="Ppm1/Ppm2/Tcmp"/>
</dbReference>
<name>A0A2M7G928_9BACT</name>
<proteinExistence type="predicted"/>
<evidence type="ECO:0000313" key="3">
    <source>
        <dbReference type="EMBL" id="PIW18610.1"/>
    </source>
</evidence>
<dbReference type="InterPro" id="IPR016874">
    <property type="entry name" value="TcmP-like"/>
</dbReference>
<sequence length="269" mass="30492">MLSGVPATSLWALRAKAEENQKDKALLQDALAAEWYPKIAWLFDEALEAQYSQILQKAIVLRTLILDRLVKTHFQKHKNPGLLELGCGFSTRFARISPSQGNWYDLDLPEIIELRASLGFPSQANHWHIVASAFENDWFDYLQNQNPQELLIIAEGLLMYFPLERVKTLIFSLKQKFPGAYFAFDVIGSMHLKSAQNAAEQTESPIYWGTASISQFCKEMELEIAGDLSLGTHLSLIPRLHSSLSPLTRSLLRWKWLSDKMGGSVLTKL</sequence>
<keyword evidence="1 3" id="KW-0489">Methyltransferase</keyword>
<dbReference type="PANTHER" id="PTHR43619:SF2">
    <property type="entry name" value="S-ADENOSYL-L-METHIONINE-DEPENDENT METHYLTRANSFERASES SUPERFAMILY PROTEIN"/>
    <property type="match status" value="1"/>
</dbReference>
<dbReference type="PANTHER" id="PTHR43619">
    <property type="entry name" value="S-ADENOSYL-L-METHIONINE-DEPENDENT METHYLTRANSFERASE YKTD-RELATED"/>
    <property type="match status" value="1"/>
</dbReference>
<dbReference type="AlphaFoldDB" id="A0A2M7G928"/>
<dbReference type="PIRSF" id="PIRSF028177">
    <property type="entry name" value="Polyketide_synth_Omtfrase_TcmP"/>
    <property type="match status" value="1"/>
</dbReference>
<dbReference type="InterPro" id="IPR029063">
    <property type="entry name" value="SAM-dependent_MTases_sf"/>
</dbReference>